<name>A0A1G9AVY5_9LACT</name>
<keyword evidence="2" id="KW-1185">Reference proteome</keyword>
<accession>A0A1G9AVY5</accession>
<protein>
    <submittedName>
        <fullName evidence="1">Uncharacterized protein</fullName>
    </submittedName>
</protein>
<organism evidence="1 2">
    <name type="scientific">Alkalibacterium thalassium</name>
    <dbReference type="NCBI Taxonomy" id="426701"/>
    <lineage>
        <taxon>Bacteria</taxon>
        <taxon>Bacillati</taxon>
        <taxon>Bacillota</taxon>
        <taxon>Bacilli</taxon>
        <taxon>Lactobacillales</taxon>
        <taxon>Carnobacteriaceae</taxon>
        <taxon>Alkalibacterium</taxon>
    </lineage>
</organism>
<proteinExistence type="predicted"/>
<dbReference type="AlphaFoldDB" id="A0A1G9AVY5"/>
<dbReference type="EMBL" id="FNFK01000023">
    <property type="protein sequence ID" value="SDK31476.1"/>
    <property type="molecule type" value="Genomic_DNA"/>
</dbReference>
<evidence type="ECO:0000313" key="2">
    <source>
        <dbReference type="Proteomes" id="UP000199433"/>
    </source>
</evidence>
<sequence>MKKRVFGIACLSVLVMTACDSEEETTFDDKFKASIEEEPVQLTFDNGGLLLSFYPSEIIYYGINEYTDNYDLPFEQPDENEDYTEYQDYTVEFDEETDIFSVTTEDGVYELEMRGPRVFWDEENSLNILSTRSFVEE</sequence>
<dbReference type="PROSITE" id="PS51257">
    <property type="entry name" value="PROKAR_LIPOPROTEIN"/>
    <property type="match status" value="1"/>
</dbReference>
<reference evidence="2" key="1">
    <citation type="submission" date="2016-10" db="EMBL/GenBank/DDBJ databases">
        <authorList>
            <person name="Varghese N."/>
            <person name="Submissions S."/>
        </authorList>
    </citation>
    <scope>NUCLEOTIDE SEQUENCE [LARGE SCALE GENOMIC DNA]</scope>
    <source>
        <strain evidence="2">DSM 19181</strain>
    </source>
</reference>
<evidence type="ECO:0000313" key="1">
    <source>
        <dbReference type="EMBL" id="SDK31476.1"/>
    </source>
</evidence>
<dbReference type="OrthoDB" id="2166094at2"/>
<gene>
    <name evidence="1" type="ORF">SAMN04488098_10233</name>
</gene>
<dbReference type="Proteomes" id="UP000199433">
    <property type="component" value="Unassembled WGS sequence"/>
</dbReference>
<dbReference type="RefSeq" id="WP_091266915.1">
    <property type="nucleotide sequence ID" value="NZ_FNFK01000023.1"/>
</dbReference>